<name>A0A1V3GD44_9BACL</name>
<dbReference type="EMBL" id="MQMF01000001">
    <property type="protein sequence ID" value="OOE14708.1"/>
    <property type="molecule type" value="Genomic_DNA"/>
</dbReference>
<proteinExistence type="predicted"/>
<evidence type="ECO:0000313" key="2">
    <source>
        <dbReference type="Proteomes" id="UP000188597"/>
    </source>
</evidence>
<organism evidence="1 2">
    <name type="scientific">Fictibacillus arsenicus</name>
    <dbReference type="NCBI Taxonomy" id="255247"/>
    <lineage>
        <taxon>Bacteria</taxon>
        <taxon>Bacillati</taxon>
        <taxon>Bacillota</taxon>
        <taxon>Bacilli</taxon>
        <taxon>Bacillales</taxon>
        <taxon>Fictibacillaceae</taxon>
        <taxon>Fictibacillus</taxon>
    </lineage>
</organism>
<protein>
    <submittedName>
        <fullName evidence="1">Uncharacterized protein</fullName>
    </submittedName>
</protein>
<gene>
    <name evidence="1" type="ORF">UN64_05840</name>
</gene>
<dbReference type="AlphaFoldDB" id="A0A1V3GD44"/>
<dbReference type="Proteomes" id="UP000188597">
    <property type="component" value="Unassembled WGS sequence"/>
</dbReference>
<dbReference type="RefSeq" id="WP_077360595.1">
    <property type="nucleotide sequence ID" value="NZ_MQMF01000001.1"/>
</dbReference>
<comment type="caution">
    <text evidence="1">The sequence shown here is derived from an EMBL/GenBank/DDBJ whole genome shotgun (WGS) entry which is preliminary data.</text>
</comment>
<evidence type="ECO:0000313" key="1">
    <source>
        <dbReference type="EMBL" id="OOE14708.1"/>
    </source>
</evidence>
<dbReference type="OrthoDB" id="2971794at2"/>
<accession>A0A1V3GD44</accession>
<sequence length="60" mass="7012">MIINKKIRHQLVPYSNFPNPFRDEVAEKAELEEADRIVDENGEQVWLKKKNDLPSVFGKS</sequence>
<reference evidence="1 2" key="1">
    <citation type="submission" date="2016-11" db="EMBL/GenBank/DDBJ databases">
        <authorList>
            <person name="Jaros S."/>
            <person name="Januszkiewicz K."/>
            <person name="Wedrychowicz H."/>
        </authorList>
    </citation>
    <scope>NUCLEOTIDE SEQUENCE [LARGE SCALE GENOMIC DNA]</scope>
    <source>
        <strain evidence="1 2">Con a/3</strain>
    </source>
</reference>